<feature type="region of interest" description="Disordered" evidence="1">
    <location>
        <begin position="1"/>
        <end position="44"/>
    </location>
</feature>
<reference evidence="2 3" key="1">
    <citation type="submission" date="2014-04" db="EMBL/GenBank/DDBJ databases">
        <authorList>
            <consortium name="DOE Joint Genome Institute"/>
            <person name="Kuo A."/>
            <person name="Kohler A."/>
            <person name="Nagy L.G."/>
            <person name="Floudas D."/>
            <person name="Copeland A."/>
            <person name="Barry K.W."/>
            <person name="Cichocki N."/>
            <person name="Veneault-Fourrey C."/>
            <person name="LaButti K."/>
            <person name="Lindquist E.A."/>
            <person name="Lipzen A."/>
            <person name="Lundell T."/>
            <person name="Morin E."/>
            <person name="Murat C."/>
            <person name="Sun H."/>
            <person name="Tunlid A."/>
            <person name="Henrissat B."/>
            <person name="Grigoriev I.V."/>
            <person name="Hibbett D.S."/>
            <person name="Martin F."/>
            <person name="Nordberg H.P."/>
            <person name="Cantor M.N."/>
            <person name="Hua S.X."/>
        </authorList>
    </citation>
    <scope>NUCLEOTIDE SEQUENCE [LARGE SCALE GENOMIC DNA]</scope>
    <source>
        <strain evidence="2 3">LaAM-08-1</strain>
    </source>
</reference>
<sequence length="133" mass="14700">MTVQHTSSKLLGAPATVISKGERTAPKQGFSREHGYAKGEVHHGPSLHPTKCFIELSNQHDVLGRLVRCRTGRPYAGEFRGQFFPGKAASVEKYCRPASTSSGHAPARRISARHHKRTTKNCRSRNCWVHQGA</sequence>
<organism evidence="2 3">
    <name type="scientific">Laccaria amethystina LaAM-08-1</name>
    <dbReference type="NCBI Taxonomy" id="1095629"/>
    <lineage>
        <taxon>Eukaryota</taxon>
        <taxon>Fungi</taxon>
        <taxon>Dikarya</taxon>
        <taxon>Basidiomycota</taxon>
        <taxon>Agaricomycotina</taxon>
        <taxon>Agaricomycetes</taxon>
        <taxon>Agaricomycetidae</taxon>
        <taxon>Agaricales</taxon>
        <taxon>Agaricineae</taxon>
        <taxon>Hydnangiaceae</taxon>
        <taxon>Laccaria</taxon>
    </lineage>
</organism>
<dbReference type="OrthoDB" id="3230070at2759"/>
<dbReference type="EMBL" id="KN838779">
    <property type="protein sequence ID" value="KIJ94754.1"/>
    <property type="molecule type" value="Genomic_DNA"/>
</dbReference>
<gene>
    <name evidence="2" type="ORF">K443DRAFT_349306</name>
</gene>
<feature type="compositionally biased region" description="Basic residues" evidence="1">
    <location>
        <begin position="106"/>
        <end position="116"/>
    </location>
</feature>
<feature type="region of interest" description="Disordered" evidence="1">
    <location>
        <begin position="97"/>
        <end position="116"/>
    </location>
</feature>
<evidence type="ECO:0000313" key="3">
    <source>
        <dbReference type="Proteomes" id="UP000054477"/>
    </source>
</evidence>
<protein>
    <submittedName>
        <fullName evidence="2">Uncharacterized protein</fullName>
    </submittedName>
</protein>
<dbReference type="AlphaFoldDB" id="A0A0C9WJI5"/>
<feature type="compositionally biased region" description="Basic and acidic residues" evidence="1">
    <location>
        <begin position="20"/>
        <end position="43"/>
    </location>
</feature>
<accession>A0A0C9WJI5</accession>
<evidence type="ECO:0000256" key="1">
    <source>
        <dbReference type="SAM" id="MobiDB-lite"/>
    </source>
</evidence>
<proteinExistence type="predicted"/>
<evidence type="ECO:0000313" key="2">
    <source>
        <dbReference type="EMBL" id="KIJ94754.1"/>
    </source>
</evidence>
<reference evidence="3" key="2">
    <citation type="submission" date="2015-01" db="EMBL/GenBank/DDBJ databases">
        <title>Evolutionary Origins and Diversification of the Mycorrhizal Mutualists.</title>
        <authorList>
            <consortium name="DOE Joint Genome Institute"/>
            <consortium name="Mycorrhizal Genomics Consortium"/>
            <person name="Kohler A."/>
            <person name="Kuo A."/>
            <person name="Nagy L.G."/>
            <person name="Floudas D."/>
            <person name="Copeland A."/>
            <person name="Barry K.W."/>
            <person name="Cichocki N."/>
            <person name="Veneault-Fourrey C."/>
            <person name="LaButti K."/>
            <person name="Lindquist E.A."/>
            <person name="Lipzen A."/>
            <person name="Lundell T."/>
            <person name="Morin E."/>
            <person name="Murat C."/>
            <person name="Riley R."/>
            <person name="Ohm R."/>
            <person name="Sun H."/>
            <person name="Tunlid A."/>
            <person name="Henrissat B."/>
            <person name="Grigoriev I.V."/>
            <person name="Hibbett D.S."/>
            <person name="Martin F."/>
        </authorList>
    </citation>
    <scope>NUCLEOTIDE SEQUENCE [LARGE SCALE GENOMIC DNA]</scope>
    <source>
        <strain evidence="3">LaAM-08-1</strain>
    </source>
</reference>
<dbReference type="Proteomes" id="UP000054477">
    <property type="component" value="Unassembled WGS sequence"/>
</dbReference>
<name>A0A0C9WJI5_9AGAR</name>
<dbReference type="HOGENOM" id="CLU_1907031_0_0_1"/>
<keyword evidence="3" id="KW-1185">Reference proteome</keyword>